<keyword evidence="5" id="KW-0175">Coiled coil</keyword>
<dbReference type="CDD" id="cd11528">
    <property type="entry name" value="NTP-PPase_MazG_Nterm"/>
    <property type="match status" value="1"/>
</dbReference>
<evidence type="ECO:0000313" key="8">
    <source>
        <dbReference type="EMBL" id="NDW16856.1"/>
    </source>
</evidence>
<dbReference type="NCBIfam" id="NF007113">
    <property type="entry name" value="PRK09562.1"/>
    <property type="match status" value="1"/>
</dbReference>
<feature type="coiled-coil region" evidence="5">
    <location>
        <begin position="197"/>
        <end position="224"/>
    </location>
</feature>
<feature type="domain" description="NTP pyrophosphohydrolase MazG-like" evidence="7">
    <location>
        <begin position="35"/>
        <end position="108"/>
    </location>
</feature>
<evidence type="ECO:0000256" key="1">
    <source>
        <dbReference type="ARBA" id="ARBA00052141"/>
    </source>
</evidence>
<keyword evidence="9" id="KW-1185">Reference proteome</keyword>
<feature type="compositionally biased region" description="Basic and acidic residues" evidence="6">
    <location>
        <begin position="134"/>
        <end position="143"/>
    </location>
</feature>
<dbReference type="FunFam" id="1.10.287.1080:FF:000001">
    <property type="entry name" value="Nucleoside triphosphate pyrophosphohydrolase"/>
    <property type="match status" value="1"/>
</dbReference>
<dbReference type="SUPFAM" id="SSF101386">
    <property type="entry name" value="all-alpha NTP pyrophosphatases"/>
    <property type="match status" value="2"/>
</dbReference>
<dbReference type="Pfam" id="PF03819">
    <property type="entry name" value="MazG"/>
    <property type="match status" value="2"/>
</dbReference>
<dbReference type="InterPro" id="IPR004518">
    <property type="entry name" value="MazG-like_dom"/>
</dbReference>
<evidence type="ECO:0000256" key="2">
    <source>
        <dbReference type="ARBA" id="ARBA00061115"/>
    </source>
</evidence>
<dbReference type="RefSeq" id="WP_163107422.1">
    <property type="nucleotide sequence ID" value="NZ_JAAAWO010000013.1"/>
</dbReference>
<feature type="compositionally biased region" description="Polar residues" evidence="6">
    <location>
        <begin position="111"/>
        <end position="130"/>
    </location>
</feature>
<dbReference type="InterPro" id="IPR048011">
    <property type="entry name" value="NTP-PPase_MazG-like_C"/>
</dbReference>
<protein>
    <recommendedName>
        <fullName evidence="4">Nucleoside triphosphate pyrophosphohydrolase</fullName>
        <ecNumber evidence="3">3.6.1.8</ecNumber>
    </recommendedName>
</protein>
<feature type="domain" description="NTP pyrophosphohydrolase MazG-like" evidence="7">
    <location>
        <begin position="200"/>
        <end position="257"/>
    </location>
</feature>
<evidence type="ECO:0000313" key="9">
    <source>
        <dbReference type="Proteomes" id="UP000471381"/>
    </source>
</evidence>
<accession>A0A6N9TLW0</accession>
<evidence type="ECO:0000256" key="3">
    <source>
        <dbReference type="ARBA" id="ARBA00066372"/>
    </source>
</evidence>
<keyword evidence="8" id="KW-0378">Hydrolase</keyword>
<sequence length="293" mass="32726">MQDVSKANLPGVARLLSIMDALRSDDGGCPWDQQQTMESLTRFTIEEAYEVVDAIAGGDIDDIRDELGDLLFQIVFYAHIAQEDGQFDFDDVATAISDKLVRRHPHVFAQGQTSVNTDAKTSQSALSQQWEAIKAQEKAERKAAKQANTDSSQPHRVNNEPLLDSVPKGMPALMYAQKLQKKCAKVGFDWPDTLPVLDKVEEELEEIKQELNASTRNQDAIEEEIGDALFAMVNLARHCNIDADTALRKASFKFAKRFTAVEELAHAQHHSLTDLSLDEMESLWGKVKAQEKL</sequence>
<evidence type="ECO:0000256" key="5">
    <source>
        <dbReference type="SAM" id="Coils"/>
    </source>
</evidence>
<name>A0A6N9TLW0_9ALTE</name>
<comment type="similarity">
    <text evidence="2">Belongs to the nucleoside triphosphate pyrophosphohydrolase family.</text>
</comment>
<dbReference type="GO" id="GO:0006203">
    <property type="term" value="P:dGTP catabolic process"/>
    <property type="evidence" value="ECO:0007669"/>
    <property type="project" value="TreeGrafter"/>
</dbReference>
<dbReference type="InterPro" id="IPR048015">
    <property type="entry name" value="NTP-PPase_MazG-like_N"/>
</dbReference>
<dbReference type="GO" id="GO:0046052">
    <property type="term" value="P:UTP catabolic process"/>
    <property type="evidence" value="ECO:0007669"/>
    <property type="project" value="TreeGrafter"/>
</dbReference>
<dbReference type="CDD" id="cd11529">
    <property type="entry name" value="NTP-PPase_MazG_Cterm"/>
    <property type="match status" value="1"/>
</dbReference>
<organism evidence="8 9">
    <name type="scientific">Alteromonas genovensis</name>
    <dbReference type="NCBI Taxonomy" id="471225"/>
    <lineage>
        <taxon>Bacteria</taxon>
        <taxon>Pseudomonadati</taxon>
        <taxon>Pseudomonadota</taxon>
        <taxon>Gammaproteobacteria</taxon>
        <taxon>Alteromonadales</taxon>
        <taxon>Alteromonadaceae</taxon>
        <taxon>Alteromonas/Salinimonas group</taxon>
        <taxon>Alteromonas</taxon>
    </lineage>
</organism>
<evidence type="ECO:0000259" key="7">
    <source>
        <dbReference type="Pfam" id="PF03819"/>
    </source>
</evidence>
<dbReference type="Gene3D" id="1.10.287.1080">
    <property type="entry name" value="MazG-like"/>
    <property type="match status" value="2"/>
</dbReference>
<dbReference type="GO" id="GO:0046047">
    <property type="term" value="P:TTP catabolic process"/>
    <property type="evidence" value="ECO:0007669"/>
    <property type="project" value="TreeGrafter"/>
</dbReference>
<dbReference type="EC" id="3.6.1.8" evidence="3"/>
<dbReference type="GO" id="GO:0046076">
    <property type="term" value="P:dTTP catabolic process"/>
    <property type="evidence" value="ECO:0007669"/>
    <property type="project" value="TreeGrafter"/>
</dbReference>
<comment type="catalytic activity">
    <reaction evidence="1">
        <text>ATP + H2O = AMP + diphosphate + H(+)</text>
        <dbReference type="Rhea" id="RHEA:14245"/>
        <dbReference type="ChEBI" id="CHEBI:15377"/>
        <dbReference type="ChEBI" id="CHEBI:15378"/>
        <dbReference type="ChEBI" id="CHEBI:30616"/>
        <dbReference type="ChEBI" id="CHEBI:33019"/>
        <dbReference type="ChEBI" id="CHEBI:456215"/>
        <dbReference type="EC" id="3.6.1.8"/>
    </reaction>
</comment>
<dbReference type="NCBIfam" id="TIGR00444">
    <property type="entry name" value="mazG"/>
    <property type="match status" value="1"/>
</dbReference>
<proteinExistence type="inferred from homology"/>
<feature type="region of interest" description="Disordered" evidence="6">
    <location>
        <begin position="111"/>
        <end position="160"/>
    </location>
</feature>
<reference evidence="8 9" key="1">
    <citation type="submission" date="2020-01" db="EMBL/GenBank/DDBJ databases">
        <title>Genomes of bacteria type strains.</title>
        <authorList>
            <person name="Chen J."/>
            <person name="Zhu S."/>
            <person name="Yang J."/>
        </authorList>
    </citation>
    <scope>NUCLEOTIDE SEQUENCE [LARGE SCALE GENOMIC DNA]</scope>
    <source>
        <strain evidence="8 9">LMG 24078</strain>
    </source>
</reference>
<dbReference type="InterPro" id="IPR011551">
    <property type="entry name" value="NTP_PyrPHydrolase_MazG"/>
</dbReference>
<evidence type="ECO:0000256" key="6">
    <source>
        <dbReference type="SAM" id="MobiDB-lite"/>
    </source>
</evidence>
<evidence type="ECO:0000256" key="4">
    <source>
        <dbReference type="ARBA" id="ARBA00074799"/>
    </source>
</evidence>
<comment type="caution">
    <text evidence="8">The sequence shown here is derived from an EMBL/GenBank/DDBJ whole genome shotgun (WGS) entry which is preliminary data.</text>
</comment>
<dbReference type="PANTHER" id="PTHR30522:SF0">
    <property type="entry name" value="NUCLEOSIDE TRIPHOSPHATE PYROPHOSPHOHYDROLASE"/>
    <property type="match status" value="1"/>
</dbReference>
<dbReference type="AlphaFoldDB" id="A0A6N9TLW0"/>
<dbReference type="GO" id="GO:0046081">
    <property type="term" value="P:dUTP catabolic process"/>
    <property type="evidence" value="ECO:0007669"/>
    <property type="project" value="TreeGrafter"/>
</dbReference>
<dbReference type="Proteomes" id="UP000471381">
    <property type="component" value="Unassembled WGS sequence"/>
</dbReference>
<dbReference type="FunFam" id="1.10.287.1080:FF:000003">
    <property type="entry name" value="Nucleoside triphosphate pyrophosphohydrolase"/>
    <property type="match status" value="1"/>
</dbReference>
<gene>
    <name evidence="8" type="primary">mazG</name>
    <name evidence="8" type="ORF">GTQ48_15185</name>
</gene>
<dbReference type="PANTHER" id="PTHR30522">
    <property type="entry name" value="NUCLEOSIDE TRIPHOSPHATE PYROPHOSPHOHYDROLASE"/>
    <property type="match status" value="1"/>
</dbReference>
<dbReference type="EMBL" id="JAAAWO010000013">
    <property type="protein sequence ID" value="NDW16856.1"/>
    <property type="molecule type" value="Genomic_DNA"/>
</dbReference>
<dbReference type="GO" id="GO:0046061">
    <property type="term" value="P:dATP catabolic process"/>
    <property type="evidence" value="ECO:0007669"/>
    <property type="project" value="TreeGrafter"/>
</dbReference>
<dbReference type="GO" id="GO:0006950">
    <property type="term" value="P:response to stress"/>
    <property type="evidence" value="ECO:0007669"/>
    <property type="project" value="UniProtKB-ARBA"/>
</dbReference>
<dbReference type="GO" id="GO:0047693">
    <property type="term" value="F:ATP diphosphatase activity"/>
    <property type="evidence" value="ECO:0007669"/>
    <property type="project" value="UniProtKB-EC"/>
</dbReference>